<organism evidence="2 3">
    <name type="scientific">Vitis vinifera</name>
    <name type="common">Grape</name>
    <dbReference type="NCBI Taxonomy" id="29760"/>
    <lineage>
        <taxon>Eukaryota</taxon>
        <taxon>Viridiplantae</taxon>
        <taxon>Streptophyta</taxon>
        <taxon>Embryophyta</taxon>
        <taxon>Tracheophyta</taxon>
        <taxon>Spermatophyta</taxon>
        <taxon>Magnoliopsida</taxon>
        <taxon>eudicotyledons</taxon>
        <taxon>Gunneridae</taxon>
        <taxon>Pentapetalae</taxon>
        <taxon>rosids</taxon>
        <taxon>Vitales</taxon>
        <taxon>Vitaceae</taxon>
        <taxon>Viteae</taxon>
        <taxon>Vitis</taxon>
    </lineage>
</organism>
<dbReference type="Pfam" id="PF00284">
    <property type="entry name" value="Cytochrom_B559a"/>
    <property type="match status" value="1"/>
</dbReference>
<dbReference type="PANTHER" id="PTHR33391">
    <property type="entry name" value="CYTOCHROME B559 SUBUNIT BETA-RELATED"/>
    <property type="match status" value="1"/>
</dbReference>
<dbReference type="InterPro" id="IPR013082">
    <property type="entry name" value="PSII_cytb559_asu_lum"/>
</dbReference>
<evidence type="ECO:0000313" key="3">
    <source>
        <dbReference type="Proteomes" id="UP001227230"/>
    </source>
</evidence>
<dbReference type="PANTHER" id="PTHR33391:SF13">
    <property type="entry name" value="CYTOCHROME B559 SUBUNIT ALPHA"/>
    <property type="match status" value="1"/>
</dbReference>
<evidence type="ECO:0000259" key="1">
    <source>
        <dbReference type="Pfam" id="PF00284"/>
    </source>
</evidence>
<dbReference type="Gene3D" id="1.20.5.860">
    <property type="entry name" value="Photosystem II cytochrome b559, alpha subunit"/>
    <property type="match status" value="1"/>
</dbReference>
<dbReference type="Proteomes" id="UP001227230">
    <property type="component" value="Chromosome 13"/>
</dbReference>
<dbReference type="SUPFAM" id="SSF161045">
    <property type="entry name" value="Cytochrome b559 subunits"/>
    <property type="match status" value="1"/>
</dbReference>
<sequence length="44" mass="4992">MGLAYDVFGSPQPDEHFIESQQGIPLITGRFGPLEQFDEFSRSF</sequence>
<reference evidence="2 3" key="1">
    <citation type="journal article" date="2023" name="Hortic Res">
        <title>The complete reference genome for grapevine (Vitis vinifera L.) genetics and breeding.</title>
        <authorList>
            <person name="Shi X."/>
            <person name="Cao S."/>
            <person name="Wang X."/>
            <person name="Huang S."/>
            <person name="Wang Y."/>
            <person name="Liu Z."/>
            <person name="Liu W."/>
            <person name="Leng X."/>
            <person name="Peng Y."/>
            <person name="Wang N."/>
            <person name="Wang Y."/>
            <person name="Ma Z."/>
            <person name="Xu X."/>
            <person name="Zhang F."/>
            <person name="Xue H."/>
            <person name="Zhong H."/>
            <person name="Wang Y."/>
            <person name="Zhang K."/>
            <person name="Velt A."/>
            <person name="Avia K."/>
            <person name="Holtgrawe D."/>
            <person name="Grimplet J."/>
            <person name="Matus J.T."/>
            <person name="Ware D."/>
            <person name="Wu X."/>
            <person name="Wang H."/>
            <person name="Liu C."/>
            <person name="Fang Y."/>
            <person name="Rustenholz C."/>
            <person name="Cheng Z."/>
            <person name="Xiao H."/>
            <person name="Zhou Y."/>
        </authorList>
    </citation>
    <scope>NUCLEOTIDE SEQUENCE [LARGE SCALE GENOMIC DNA]</scope>
    <source>
        <strain evidence="3">cv. Pinot noir / PN40024</strain>
        <tissue evidence="2">Leaf</tissue>
    </source>
</reference>
<keyword evidence="3" id="KW-1185">Reference proteome</keyword>
<name>A0ABY9D282_VITVI</name>
<evidence type="ECO:0000313" key="2">
    <source>
        <dbReference type="EMBL" id="WKA01729.1"/>
    </source>
</evidence>
<dbReference type="InterPro" id="IPR037025">
    <property type="entry name" value="PSII_cyt_b559_asu_sf"/>
</dbReference>
<feature type="domain" description="Photosystem II cytochrome b559 alpha subunit lumenal region" evidence="1">
    <location>
        <begin position="3"/>
        <end position="40"/>
    </location>
</feature>
<gene>
    <name evidence="2" type="ORF">VitviT2T_019996</name>
</gene>
<proteinExistence type="predicted"/>
<accession>A0ABY9D282</accession>
<dbReference type="EMBL" id="CP126660">
    <property type="protein sequence ID" value="WKA01729.1"/>
    <property type="molecule type" value="Genomic_DNA"/>
</dbReference>
<protein>
    <recommendedName>
        <fullName evidence="1">Photosystem II cytochrome b559 alpha subunit lumenal region domain-containing protein</fullName>
    </recommendedName>
</protein>